<accession>A0A2B4RUQ5</accession>
<proteinExistence type="predicted"/>
<feature type="chain" id="PRO_5013016027" evidence="1">
    <location>
        <begin position="20"/>
        <end position="155"/>
    </location>
</feature>
<comment type="caution">
    <text evidence="2">The sequence shown here is derived from an EMBL/GenBank/DDBJ whole genome shotgun (WGS) entry which is preliminary data.</text>
</comment>
<feature type="signal peptide" evidence="1">
    <location>
        <begin position="1"/>
        <end position="19"/>
    </location>
</feature>
<reference evidence="3" key="1">
    <citation type="journal article" date="2017" name="bioRxiv">
        <title>Comparative analysis of the genomes of Stylophora pistillata and Acropora digitifera provides evidence for extensive differences between species of corals.</title>
        <authorList>
            <person name="Voolstra C.R."/>
            <person name="Li Y."/>
            <person name="Liew Y.J."/>
            <person name="Baumgarten S."/>
            <person name="Zoccola D."/>
            <person name="Flot J.-F."/>
            <person name="Tambutte S."/>
            <person name="Allemand D."/>
            <person name="Aranda M."/>
        </authorList>
    </citation>
    <scope>NUCLEOTIDE SEQUENCE [LARGE SCALE GENOMIC DNA]</scope>
</reference>
<dbReference type="AlphaFoldDB" id="A0A2B4RUQ5"/>
<name>A0A2B4RUQ5_STYPI</name>
<organism evidence="2 3">
    <name type="scientific">Stylophora pistillata</name>
    <name type="common">Smooth cauliflower coral</name>
    <dbReference type="NCBI Taxonomy" id="50429"/>
    <lineage>
        <taxon>Eukaryota</taxon>
        <taxon>Metazoa</taxon>
        <taxon>Cnidaria</taxon>
        <taxon>Anthozoa</taxon>
        <taxon>Hexacorallia</taxon>
        <taxon>Scleractinia</taxon>
        <taxon>Astrocoeniina</taxon>
        <taxon>Pocilloporidae</taxon>
        <taxon>Stylophora</taxon>
    </lineage>
</organism>
<sequence>MMILCHAMMVFPVLETITALMEDALELHSHACHVKSVTTMHAASSLDTVLSSWREYAPVFLMANGGQNIHARYEVSPHLTYDREHLRDVEKNDKDTSEPVARHFNLPNHFKQHMAICGLSLHSGSTESRKTLEQKLIFQTGSLNPTGINKRFSFH</sequence>
<dbReference type="EMBL" id="LSMT01000336">
    <property type="protein sequence ID" value="PFX19962.1"/>
    <property type="molecule type" value="Genomic_DNA"/>
</dbReference>
<dbReference type="Proteomes" id="UP000225706">
    <property type="component" value="Unassembled WGS sequence"/>
</dbReference>
<keyword evidence="1" id="KW-0732">Signal</keyword>
<evidence type="ECO:0000313" key="3">
    <source>
        <dbReference type="Proteomes" id="UP000225706"/>
    </source>
</evidence>
<evidence type="ECO:0000256" key="1">
    <source>
        <dbReference type="SAM" id="SignalP"/>
    </source>
</evidence>
<protein>
    <submittedName>
        <fullName evidence="2">Uncharacterized protein</fullName>
    </submittedName>
</protein>
<gene>
    <name evidence="2" type="ORF">AWC38_SpisGene15612</name>
</gene>
<keyword evidence="3" id="KW-1185">Reference proteome</keyword>
<evidence type="ECO:0000313" key="2">
    <source>
        <dbReference type="EMBL" id="PFX19962.1"/>
    </source>
</evidence>